<dbReference type="SMART" id="SM00213">
    <property type="entry name" value="UBQ"/>
    <property type="match status" value="1"/>
</dbReference>
<dbReference type="CDD" id="cd16104">
    <property type="entry name" value="Ubl_USP14_like"/>
    <property type="match status" value="1"/>
</dbReference>
<dbReference type="AlphaFoldDB" id="A0A481SYB9"/>
<protein>
    <recommendedName>
        <fullName evidence="7">Ubiquitin carboxyl-terminal hydrolase</fullName>
        <ecNumber evidence="7">3.4.19.12</ecNumber>
    </recommendedName>
</protein>
<evidence type="ECO:0000256" key="1">
    <source>
        <dbReference type="ARBA" id="ARBA00000707"/>
    </source>
</evidence>
<dbReference type="PROSITE" id="PS50235">
    <property type="entry name" value="USP_3"/>
    <property type="match status" value="1"/>
</dbReference>
<dbReference type="GO" id="GO:0061136">
    <property type="term" value="P:regulation of proteasomal protein catabolic process"/>
    <property type="evidence" value="ECO:0007669"/>
    <property type="project" value="TreeGrafter"/>
</dbReference>
<dbReference type="SUPFAM" id="SSF54236">
    <property type="entry name" value="Ubiquitin-like"/>
    <property type="match status" value="1"/>
</dbReference>
<dbReference type="Pfam" id="PF00443">
    <property type="entry name" value="UCH"/>
    <property type="match status" value="1"/>
</dbReference>
<dbReference type="FunFam" id="3.90.70.10:FF:000032">
    <property type="entry name" value="Ubiquitin carboxyl-terminal hydrolase 14"/>
    <property type="match status" value="1"/>
</dbReference>
<keyword evidence="3 7" id="KW-0645">Protease</keyword>
<accession>A0A481SYB9</accession>
<dbReference type="GO" id="GO:0043161">
    <property type="term" value="P:proteasome-mediated ubiquitin-dependent protein catabolic process"/>
    <property type="evidence" value="ECO:0007669"/>
    <property type="project" value="InterPro"/>
</dbReference>
<dbReference type="InterPro" id="IPR038765">
    <property type="entry name" value="Papain-like_cys_pep_sf"/>
</dbReference>
<organism evidence="10">
    <name type="scientific">Isotomurus palustris</name>
    <dbReference type="NCBI Taxonomy" id="36144"/>
    <lineage>
        <taxon>Eukaryota</taxon>
        <taxon>Metazoa</taxon>
        <taxon>Ecdysozoa</taxon>
        <taxon>Arthropoda</taxon>
        <taxon>Hexapoda</taxon>
        <taxon>Collembola</taxon>
        <taxon>Entomobryomorpha</taxon>
        <taxon>Isotomoidea</taxon>
        <taxon>Isotomidae</taxon>
        <taxon>Isotominae</taxon>
        <taxon>Isotomurus</taxon>
    </lineage>
</organism>
<keyword evidence="5 7" id="KW-0378">Hydrolase</keyword>
<dbReference type="CDD" id="cd02657">
    <property type="entry name" value="Peptidase_C19A"/>
    <property type="match status" value="1"/>
</dbReference>
<evidence type="ECO:0000256" key="3">
    <source>
        <dbReference type="ARBA" id="ARBA00022670"/>
    </source>
</evidence>
<dbReference type="InterPro" id="IPR018200">
    <property type="entry name" value="USP_CS"/>
</dbReference>
<evidence type="ECO:0000256" key="6">
    <source>
        <dbReference type="ARBA" id="ARBA00022807"/>
    </source>
</evidence>
<dbReference type="EC" id="3.4.19.12" evidence="7"/>
<dbReference type="PANTHER" id="PTHR43982">
    <property type="entry name" value="UBIQUITIN CARBOXYL-TERMINAL HYDROLASE"/>
    <property type="match status" value="1"/>
</dbReference>
<evidence type="ECO:0000256" key="4">
    <source>
        <dbReference type="ARBA" id="ARBA00022786"/>
    </source>
</evidence>
<dbReference type="InterPro" id="IPR029071">
    <property type="entry name" value="Ubiquitin-like_domsf"/>
</dbReference>
<evidence type="ECO:0000256" key="8">
    <source>
        <dbReference type="SAM" id="MobiDB-lite"/>
    </source>
</evidence>
<dbReference type="InterPro" id="IPR001394">
    <property type="entry name" value="Peptidase_C19_UCH"/>
</dbReference>
<keyword evidence="4 7" id="KW-0833">Ubl conjugation pathway</keyword>
<dbReference type="InterPro" id="IPR044635">
    <property type="entry name" value="UBP14-like"/>
</dbReference>
<keyword evidence="6 7" id="KW-0788">Thiol protease</keyword>
<dbReference type="PROSITE" id="PS00972">
    <property type="entry name" value="USP_1"/>
    <property type="match status" value="1"/>
</dbReference>
<evidence type="ECO:0000256" key="2">
    <source>
        <dbReference type="ARBA" id="ARBA00008739"/>
    </source>
</evidence>
<comment type="similarity">
    <text evidence="2">Belongs to the peptidase C19 family. USP14/UBP6 subfamily.</text>
</comment>
<reference evidence="10" key="1">
    <citation type="journal article" date="2019" name="Sci. Rep.">
        <title>No signal of deleterious mutation accumulation in conserved gene sequences of extant asexual hexapods.</title>
        <authorList>
            <person name="Brandt A."/>
            <person name="Bast J."/>
            <person name="Scheu S."/>
            <person name="Meusemann K."/>
            <person name="Donath A."/>
            <person name="Schuette K."/>
            <person name="Machida R."/>
            <person name="Kraaijeveld K."/>
        </authorList>
    </citation>
    <scope>NUCLEOTIDE SEQUENCE</scope>
    <source>
        <strain evidence="10">OG1874</strain>
    </source>
</reference>
<evidence type="ECO:0000313" key="10">
    <source>
        <dbReference type="EMBL" id="QBH73743.1"/>
    </source>
</evidence>
<name>A0A481SYB9_9HEXA</name>
<dbReference type="GO" id="GO:0070628">
    <property type="term" value="F:proteasome binding"/>
    <property type="evidence" value="ECO:0007669"/>
    <property type="project" value="TreeGrafter"/>
</dbReference>
<proteinExistence type="evidence at transcript level"/>
<evidence type="ECO:0000256" key="7">
    <source>
        <dbReference type="RuleBase" id="RU366025"/>
    </source>
</evidence>
<dbReference type="GO" id="GO:0016579">
    <property type="term" value="P:protein deubiquitination"/>
    <property type="evidence" value="ECO:0007669"/>
    <property type="project" value="InterPro"/>
</dbReference>
<dbReference type="PANTHER" id="PTHR43982:SF1">
    <property type="entry name" value="UBIQUITIN CARBOXYL-TERMINAL HYDROLASE 14"/>
    <property type="match status" value="1"/>
</dbReference>
<dbReference type="Gene3D" id="3.10.20.90">
    <property type="entry name" value="Phosphatidylinositol 3-kinase Catalytic Subunit, Chain A, domain 1"/>
    <property type="match status" value="1"/>
</dbReference>
<comment type="catalytic activity">
    <reaction evidence="1 7">
        <text>Thiol-dependent hydrolysis of ester, thioester, amide, peptide and isopeptide bonds formed by the C-terminal Gly of ubiquitin (a 76-residue protein attached to proteins as an intracellular targeting signal).</text>
        <dbReference type="EC" id="3.4.19.12"/>
    </reaction>
</comment>
<feature type="region of interest" description="Disordered" evidence="8">
    <location>
        <begin position="472"/>
        <end position="494"/>
    </location>
</feature>
<feature type="domain" description="USP" evidence="9">
    <location>
        <begin position="106"/>
        <end position="466"/>
    </location>
</feature>
<sequence>MPVFSVNVKWGRETYKEVECNTDEEPMLFKAQLFGLTGVLPERQKVMMSGKTLGETWTGFPQLAANKTLLLMGSKEEDISKPPPEKIKFVEDMNDTEIATAMDMPLGLANLGNTCYMNATIQCLKTIPELTGALKQYTGGVSASEPSESVTSALRDLYKAMDAGVAIPPIILLQTLHSAFPRFAERGEQGVWMQQDANELWTEVVRMLQQKLTPAERTKYSSLIDQYMGGKLAVEMKCDESEEEPATPSEENFLQLSCFISTDTKYMHSGLVSKLSEKITKNSPTLGRDAVYTKTSKIDRLPAYLTVQMVRFFYKTIGTNAKVLRDVKFPMSFDAYDLCTKQLQDKLIPMREKFKELEDAETQKKLSLKDKKPAAGKSDKKVNGLPFSFADDPGSNNSGFYELRAVLTHKGRSSSSGHYVAWVKHSEDVWLMCDDDNVQPVTSEDVLKLSGGGDWHIAYVLLYGPRILEQPEAAKESTEAKATVSSDAEKMSTD</sequence>
<dbReference type="EMBL" id="MH799584">
    <property type="protein sequence ID" value="QBH73743.1"/>
    <property type="molecule type" value="mRNA"/>
</dbReference>
<evidence type="ECO:0000256" key="5">
    <source>
        <dbReference type="ARBA" id="ARBA00022801"/>
    </source>
</evidence>
<dbReference type="GO" id="GO:0004843">
    <property type="term" value="F:cysteine-type deubiquitinase activity"/>
    <property type="evidence" value="ECO:0007669"/>
    <property type="project" value="UniProtKB-UniRule"/>
</dbReference>
<dbReference type="Gene3D" id="3.90.70.10">
    <property type="entry name" value="Cysteine proteinases"/>
    <property type="match status" value="1"/>
</dbReference>
<dbReference type="InterPro" id="IPR028889">
    <property type="entry name" value="USP"/>
</dbReference>
<evidence type="ECO:0000259" key="9">
    <source>
        <dbReference type="PROSITE" id="PS50235"/>
    </source>
</evidence>
<dbReference type="PROSITE" id="PS00973">
    <property type="entry name" value="USP_2"/>
    <property type="match status" value="1"/>
</dbReference>
<dbReference type="InterPro" id="IPR000626">
    <property type="entry name" value="Ubiquitin-like_dom"/>
</dbReference>
<dbReference type="SUPFAM" id="SSF54001">
    <property type="entry name" value="Cysteine proteinases"/>
    <property type="match status" value="1"/>
</dbReference>